<dbReference type="EMBL" id="JANEYF010003640">
    <property type="protein sequence ID" value="KAJ8934988.1"/>
    <property type="molecule type" value="Genomic_DNA"/>
</dbReference>
<proteinExistence type="predicted"/>
<accession>A0AAV8X855</accession>
<reference evidence="1" key="1">
    <citation type="journal article" date="2023" name="Insect Mol. Biol.">
        <title>Genome sequencing provides insights into the evolution of gene families encoding plant cell wall-degrading enzymes in longhorned beetles.</title>
        <authorList>
            <person name="Shin N.R."/>
            <person name="Okamura Y."/>
            <person name="Kirsch R."/>
            <person name="Pauchet Y."/>
        </authorList>
    </citation>
    <scope>NUCLEOTIDE SEQUENCE</scope>
    <source>
        <strain evidence="1">RBIC_L_NR</strain>
    </source>
</reference>
<evidence type="ECO:0000313" key="1">
    <source>
        <dbReference type="EMBL" id="KAJ8934988.1"/>
    </source>
</evidence>
<protein>
    <submittedName>
        <fullName evidence="1">Uncharacterized protein</fullName>
    </submittedName>
</protein>
<keyword evidence="2" id="KW-1185">Reference proteome</keyword>
<dbReference type="AlphaFoldDB" id="A0AAV8X855"/>
<gene>
    <name evidence="1" type="ORF">NQ314_013075</name>
</gene>
<comment type="caution">
    <text evidence="1">The sequence shown here is derived from an EMBL/GenBank/DDBJ whole genome shotgun (WGS) entry which is preliminary data.</text>
</comment>
<sequence>MNFFLQALPLDDRQLFESSLQHGETPCVVTGYPVRKQLVSFSKSNLQANKDAWAKLNMGAKMSPESNVASAISFITKWCGPPN</sequence>
<dbReference type="Proteomes" id="UP001162156">
    <property type="component" value="Unassembled WGS sequence"/>
</dbReference>
<name>A0AAV8X855_9CUCU</name>
<evidence type="ECO:0000313" key="2">
    <source>
        <dbReference type="Proteomes" id="UP001162156"/>
    </source>
</evidence>
<organism evidence="1 2">
    <name type="scientific">Rhamnusium bicolor</name>
    <dbReference type="NCBI Taxonomy" id="1586634"/>
    <lineage>
        <taxon>Eukaryota</taxon>
        <taxon>Metazoa</taxon>
        <taxon>Ecdysozoa</taxon>
        <taxon>Arthropoda</taxon>
        <taxon>Hexapoda</taxon>
        <taxon>Insecta</taxon>
        <taxon>Pterygota</taxon>
        <taxon>Neoptera</taxon>
        <taxon>Endopterygota</taxon>
        <taxon>Coleoptera</taxon>
        <taxon>Polyphaga</taxon>
        <taxon>Cucujiformia</taxon>
        <taxon>Chrysomeloidea</taxon>
        <taxon>Cerambycidae</taxon>
        <taxon>Lepturinae</taxon>
        <taxon>Rhagiini</taxon>
        <taxon>Rhamnusium</taxon>
    </lineage>
</organism>